<proteinExistence type="predicted"/>
<evidence type="ECO:0000313" key="1">
    <source>
        <dbReference type="EMBL" id="DAF46083.1"/>
    </source>
</evidence>
<organism evidence="1">
    <name type="scientific">Siphoviridae sp. ctm7X10</name>
    <dbReference type="NCBI Taxonomy" id="2827929"/>
    <lineage>
        <taxon>Viruses</taxon>
        <taxon>Duplodnaviria</taxon>
        <taxon>Heunggongvirae</taxon>
        <taxon>Uroviricota</taxon>
        <taxon>Caudoviricetes</taxon>
    </lineage>
</organism>
<name>A0A8S5S5K0_9CAUD</name>
<protein>
    <submittedName>
        <fullName evidence="1">Uncharacterized protein</fullName>
    </submittedName>
</protein>
<reference evidence="1" key="1">
    <citation type="journal article" date="2021" name="Proc. Natl. Acad. Sci. U.S.A.">
        <title>A Catalog of Tens of Thousands of Viruses from Human Metagenomes Reveals Hidden Associations with Chronic Diseases.</title>
        <authorList>
            <person name="Tisza M.J."/>
            <person name="Buck C.B."/>
        </authorList>
    </citation>
    <scope>NUCLEOTIDE SEQUENCE</scope>
    <source>
        <strain evidence="1">Ctm7X10</strain>
    </source>
</reference>
<accession>A0A8S5S5K0</accession>
<sequence>MSQEKSLVGFLHPARLVFIPFSREFIIPRRGY</sequence>
<dbReference type="EMBL" id="BK032530">
    <property type="protein sequence ID" value="DAF46083.1"/>
    <property type="molecule type" value="Genomic_DNA"/>
</dbReference>